<gene>
    <name evidence="2" type="ORF">TKK_019135</name>
</gene>
<dbReference type="EMBL" id="JBJJXI010000159">
    <property type="protein sequence ID" value="KAL3385129.1"/>
    <property type="molecule type" value="Genomic_DNA"/>
</dbReference>
<organism evidence="2 3">
    <name type="scientific">Trichogramma kaykai</name>
    <dbReference type="NCBI Taxonomy" id="54128"/>
    <lineage>
        <taxon>Eukaryota</taxon>
        <taxon>Metazoa</taxon>
        <taxon>Ecdysozoa</taxon>
        <taxon>Arthropoda</taxon>
        <taxon>Hexapoda</taxon>
        <taxon>Insecta</taxon>
        <taxon>Pterygota</taxon>
        <taxon>Neoptera</taxon>
        <taxon>Endopterygota</taxon>
        <taxon>Hymenoptera</taxon>
        <taxon>Apocrita</taxon>
        <taxon>Proctotrupomorpha</taxon>
        <taxon>Chalcidoidea</taxon>
        <taxon>Trichogrammatidae</taxon>
        <taxon>Trichogramma</taxon>
    </lineage>
</organism>
<feature type="compositionally biased region" description="Low complexity" evidence="1">
    <location>
        <begin position="30"/>
        <end position="41"/>
    </location>
</feature>
<reference evidence="2 3" key="1">
    <citation type="journal article" date="2024" name="bioRxiv">
        <title>A reference genome for Trichogramma kaykai: A tiny desert-dwelling parasitoid wasp with competing sex-ratio distorters.</title>
        <authorList>
            <person name="Culotta J."/>
            <person name="Lindsey A.R."/>
        </authorList>
    </citation>
    <scope>NUCLEOTIDE SEQUENCE [LARGE SCALE GENOMIC DNA]</scope>
    <source>
        <strain evidence="2 3">KSX58</strain>
    </source>
</reference>
<sequence length="93" mass="10965">MPFNSSRPGSGARDTRRAARVTTPERAKPRSSPGRSPRWRPQPVHYVSLYRFTPPWCVQCIELLAREPSQCYRPDRIDIYLHSHMYSRARFFT</sequence>
<proteinExistence type="predicted"/>
<dbReference type="AlphaFoldDB" id="A0ABD2VWJ1"/>
<accession>A0ABD2VWJ1</accession>
<evidence type="ECO:0000313" key="3">
    <source>
        <dbReference type="Proteomes" id="UP001627154"/>
    </source>
</evidence>
<comment type="caution">
    <text evidence="2">The sequence shown here is derived from an EMBL/GenBank/DDBJ whole genome shotgun (WGS) entry which is preliminary data.</text>
</comment>
<evidence type="ECO:0000313" key="2">
    <source>
        <dbReference type="EMBL" id="KAL3385129.1"/>
    </source>
</evidence>
<feature type="region of interest" description="Disordered" evidence="1">
    <location>
        <begin position="1"/>
        <end position="41"/>
    </location>
</feature>
<protein>
    <submittedName>
        <fullName evidence="2">Uncharacterized protein</fullName>
    </submittedName>
</protein>
<name>A0ABD2VWJ1_9HYME</name>
<feature type="compositionally biased region" description="Basic and acidic residues" evidence="1">
    <location>
        <begin position="13"/>
        <end position="28"/>
    </location>
</feature>
<dbReference type="Proteomes" id="UP001627154">
    <property type="component" value="Unassembled WGS sequence"/>
</dbReference>
<keyword evidence="3" id="KW-1185">Reference proteome</keyword>
<evidence type="ECO:0000256" key="1">
    <source>
        <dbReference type="SAM" id="MobiDB-lite"/>
    </source>
</evidence>